<dbReference type="EMBL" id="CP073347">
    <property type="protein sequence ID" value="UTW11422.1"/>
    <property type="molecule type" value="Genomic_DNA"/>
</dbReference>
<reference evidence="1" key="1">
    <citation type="submission" date="2021-04" db="EMBL/GenBank/DDBJ databases">
        <title>Oceanospirillales bacteria with DddD are important DMSP degraders in coastal seawater.</title>
        <authorList>
            <person name="Liu J."/>
        </authorList>
    </citation>
    <scope>NUCLEOTIDE SEQUENCE</scope>
    <source>
        <strain evidence="1">D13-1</strain>
    </source>
</reference>
<protein>
    <submittedName>
        <fullName evidence="1">Uncharacterized protein</fullName>
    </submittedName>
</protein>
<dbReference type="RefSeq" id="WP_255853462.1">
    <property type="nucleotide sequence ID" value="NZ_CP073347.1"/>
</dbReference>
<sequence length="87" mass="9947">MNEFNLTQHAEKRSQQRAIPLPMLDILYLYGEEVPQKGGSHLLRLNKRSIKTIRRDLKSVLDHLDSLASIYAIEGDDGAMITVGHRY</sequence>
<gene>
    <name evidence="1" type="ORF">KDW95_19515</name>
</gene>
<keyword evidence="2" id="KW-1185">Reference proteome</keyword>
<evidence type="ECO:0000313" key="1">
    <source>
        <dbReference type="EMBL" id="UTW11422.1"/>
    </source>
</evidence>
<name>A0ABY5HHV7_9GAMM</name>
<dbReference type="Proteomes" id="UP001058461">
    <property type="component" value="Chromosome"/>
</dbReference>
<proteinExistence type="predicted"/>
<evidence type="ECO:0000313" key="2">
    <source>
        <dbReference type="Proteomes" id="UP001058461"/>
    </source>
</evidence>
<accession>A0ABY5HHV7</accession>
<organism evidence="1 2">
    <name type="scientific">Marinobacterium rhizophilum</name>
    <dbReference type="NCBI Taxonomy" id="420402"/>
    <lineage>
        <taxon>Bacteria</taxon>
        <taxon>Pseudomonadati</taxon>
        <taxon>Pseudomonadota</taxon>
        <taxon>Gammaproteobacteria</taxon>
        <taxon>Oceanospirillales</taxon>
        <taxon>Oceanospirillaceae</taxon>
        <taxon>Marinobacterium</taxon>
    </lineage>
</organism>